<protein>
    <recommendedName>
        <fullName evidence="11">Cathepsin L</fullName>
    </recommendedName>
</protein>
<evidence type="ECO:0000259" key="8">
    <source>
        <dbReference type="SMART" id="SM00645"/>
    </source>
</evidence>
<feature type="non-terminal residue" evidence="10">
    <location>
        <position position="1"/>
    </location>
</feature>
<dbReference type="GO" id="GO:0008234">
    <property type="term" value="F:cysteine-type peptidase activity"/>
    <property type="evidence" value="ECO:0007669"/>
    <property type="project" value="UniProtKB-KW"/>
</dbReference>
<proteinExistence type="inferred from homology"/>
<dbReference type="PANTHER" id="PTHR12411">
    <property type="entry name" value="CYSTEINE PROTEASE FAMILY C1-RELATED"/>
    <property type="match status" value="1"/>
</dbReference>
<dbReference type="InterPro" id="IPR039417">
    <property type="entry name" value="Peptidase_C1A_papain-like"/>
</dbReference>
<dbReference type="InterPro" id="IPR013201">
    <property type="entry name" value="Prot_inhib_I29"/>
</dbReference>
<feature type="domain" description="Peptidase C1A papain C-terminal" evidence="8">
    <location>
        <begin position="129"/>
        <end position="344"/>
    </location>
</feature>
<evidence type="ECO:0000256" key="6">
    <source>
        <dbReference type="ARBA" id="ARBA00023157"/>
    </source>
</evidence>
<evidence type="ECO:0000256" key="3">
    <source>
        <dbReference type="ARBA" id="ARBA00022801"/>
    </source>
</evidence>
<dbReference type="PROSITE" id="PS00639">
    <property type="entry name" value="THIOL_PROTEASE_HIS"/>
    <property type="match status" value="1"/>
</dbReference>
<feature type="transmembrane region" description="Helical" evidence="7">
    <location>
        <begin position="12"/>
        <end position="32"/>
    </location>
</feature>
<gene>
    <name evidence="10" type="ORF">g.1052</name>
</gene>
<keyword evidence="3" id="KW-0378">Hydrolase</keyword>
<evidence type="ECO:0000256" key="2">
    <source>
        <dbReference type="ARBA" id="ARBA00022670"/>
    </source>
</evidence>
<dbReference type="Pfam" id="PF00112">
    <property type="entry name" value="Peptidase_C1"/>
    <property type="match status" value="1"/>
</dbReference>
<name>A0A1B6MJX9_9HEMI</name>
<dbReference type="EMBL" id="GEBQ01003766">
    <property type="protein sequence ID" value="JAT36211.1"/>
    <property type="molecule type" value="Transcribed_RNA"/>
</dbReference>
<evidence type="ECO:0000313" key="10">
    <source>
        <dbReference type="EMBL" id="JAT36211.1"/>
    </source>
</evidence>
<keyword evidence="6" id="KW-1015">Disulfide bond</keyword>
<keyword evidence="2" id="KW-0645">Protease</keyword>
<dbReference type="FunFam" id="3.90.70.10:FF:000006">
    <property type="entry name" value="Cathepsin S"/>
    <property type="match status" value="1"/>
</dbReference>
<organism evidence="10">
    <name type="scientific">Graphocephala atropunctata</name>
    <dbReference type="NCBI Taxonomy" id="36148"/>
    <lineage>
        <taxon>Eukaryota</taxon>
        <taxon>Metazoa</taxon>
        <taxon>Ecdysozoa</taxon>
        <taxon>Arthropoda</taxon>
        <taxon>Hexapoda</taxon>
        <taxon>Insecta</taxon>
        <taxon>Pterygota</taxon>
        <taxon>Neoptera</taxon>
        <taxon>Paraneoptera</taxon>
        <taxon>Hemiptera</taxon>
        <taxon>Auchenorrhyncha</taxon>
        <taxon>Membracoidea</taxon>
        <taxon>Cicadellidae</taxon>
        <taxon>Cicadellinae</taxon>
        <taxon>Cicadellini</taxon>
        <taxon>Graphocephala</taxon>
    </lineage>
</organism>
<keyword evidence="7" id="KW-1133">Transmembrane helix</keyword>
<evidence type="ECO:0000256" key="4">
    <source>
        <dbReference type="ARBA" id="ARBA00022807"/>
    </source>
</evidence>
<sequence>EPSKCTTYLNNMILTKILLFFTMVAGALSYYMNVEDTYLNEWETFKVKFNKKYATKEEEEMRREIFIMKLIQVLKHNILYQKREATYDVAINGFSDLTTDELNSMKGYKRYKEVEDLGLQFEEPEGVDIPDSIDWRTKGAVTEVKDQGTCGSCWAFSATGSLESHHFLKTNNLVSLSEQNLIDCSTDDGNRGCHGGDPYVAVQYVVKNDGIDTETSYPYEAKDSQCHYNPGNKGATAKGLVTIETGNEKQLQIAVATKGPVSVAIDAHGDFAFYKHGVYKNLNCSSEKLNHAVLVVGYGTSDEGDYWIVKNSWGKETFGIDGYIKMARNNDNMCGVATEAMYPIV</sequence>
<evidence type="ECO:0000256" key="1">
    <source>
        <dbReference type="ARBA" id="ARBA00008455"/>
    </source>
</evidence>
<comment type="similarity">
    <text evidence="1">Belongs to the peptidase C1 family.</text>
</comment>
<dbReference type="PROSITE" id="PS00139">
    <property type="entry name" value="THIOL_PROTEASE_CYS"/>
    <property type="match status" value="1"/>
</dbReference>
<dbReference type="InterPro" id="IPR038765">
    <property type="entry name" value="Papain-like_cys_pep_sf"/>
</dbReference>
<accession>A0A1B6MJX9</accession>
<dbReference type="InterPro" id="IPR025660">
    <property type="entry name" value="Pept_his_AS"/>
</dbReference>
<feature type="domain" description="Cathepsin propeptide inhibitor" evidence="9">
    <location>
        <begin position="42"/>
        <end position="102"/>
    </location>
</feature>
<evidence type="ECO:0000256" key="5">
    <source>
        <dbReference type="ARBA" id="ARBA00023145"/>
    </source>
</evidence>
<dbReference type="CDD" id="cd02248">
    <property type="entry name" value="Peptidase_C1A"/>
    <property type="match status" value="1"/>
</dbReference>
<keyword evidence="7" id="KW-0472">Membrane</keyword>
<dbReference type="SUPFAM" id="SSF54001">
    <property type="entry name" value="Cysteine proteinases"/>
    <property type="match status" value="1"/>
</dbReference>
<dbReference type="PRINTS" id="PR00705">
    <property type="entry name" value="PAPAIN"/>
</dbReference>
<keyword evidence="7" id="KW-0812">Transmembrane</keyword>
<keyword evidence="5" id="KW-0865">Zymogen</keyword>
<keyword evidence="4" id="KW-0788">Thiol protease</keyword>
<dbReference type="SMART" id="SM00645">
    <property type="entry name" value="Pept_C1"/>
    <property type="match status" value="1"/>
</dbReference>
<dbReference type="GO" id="GO:0006508">
    <property type="term" value="P:proteolysis"/>
    <property type="evidence" value="ECO:0007669"/>
    <property type="project" value="UniProtKB-KW"/>
</dbReference>
<dbReference type="InterPro" id="IPR000668">
    <property type="entry name" value="Peptidase_C1A_C"/>
</dbReference>
<dbReference type="Pfam" id="PF08246">
    <property type="entry name" value="Inhibitor_I29"/>
    <property type="match status" value="1"/>
</dbReference>
<dbReference type="InterPro" id="IPR013128">
    <property type="entry name" value="Peptidase_C1A"/>
</dbReference>
<reference evidence="10" key="1">
    <citation type="submission" date="2015-11" db="EMBL/GenBank/DDBJ databases">
        <title>De novo transcriptome assembly of four potential Pierce s Disease insect vectors from Arizona vineyards.</title>
        <authorList>
            <person name="Tassone E.E."/>
        </authorList>
    </citation>
    <scope>NUCLEOTIDE SEQUENCE</scope>
</reference>
<dbReference type="InterPro" id="IPR000169">
    <property type="entry name" value="Pept_cys_AS"/>
</dbReference>
<dbReference type="Gene3D" id="3.90.70.10">
    <property type="entry name" value="Cysteine proteinases"/>
    <property type="match status" value="1"/>
</dbReference>
<evidence type="ECO:0000259" key="9">
    <source>
        <dbReference type="SMART" id="SM00848"/>
    </source>
</evidence>
<dbReference type="AlphaFoldDB" id="A0A1B6MJX9"/>
<evidence type="ECO:0008006" key="11">
    <source>
        <dbReference type="Google" id="ProtNLM"/>
    </source>
</evidence>
<evidence type="ECO:0000256" key="7">
    <source>
        <dbReference type="SAM" id="Phobius"/>
    </source>
</evidence>
<dbReference type="SMART" id="SM00848">
    <property type="entry name" value="Inhibitor_I29"/>
    <property type="match status" value="1"/>
</dbReference>